<dbReference type="AlphaFoldDB" id="A0A9P3FE87"/>
<dbReference type="Proteomes" id="UP000825890">
    <property type="component" value="Unassembled WGS sequence"/>
</dbReference>
<feature type="compositionally biased region" description="Low complexity" evidence="1">
    <location>
        <begin position="86"/>
        <end position="100"/>
    </location>
</feature>
<dbReference type="RefSeq" id="XP_044655169.1">
    <property type="nucleotide sequence ID" value="XM_044799234.1"/>
</dbReference>
<proteinExistence type="predicted"/>
<accession>A0A9P3FE87</accession>
<feature type="compositionally biased region" description="Low complexity" evidence="1">
    <location>
        <begin position="45"/>
        <end position="60"/>
    </location>
</feature>
<dbReference type="EMBL" id="BOLY01000002">
    <property type="protein sequence ID" value="GIZ40682.1"/>
    <property type="molecule type" value="Genomic_DNA"/>
</dbReference>
<gene>
    <name evidence="2" type="ORF">CKM354_000401000</name>
</gene>
<feature type="compositionally biased region" description="Low complexity" evidence="1">
    <location>
        <begin position="463"/>
        <end position="474"/>
    </location>
</feature>
<feature type="compositionally biased region" description="Polar residues" evidence="1">
    <location>
        <begin position="475"/>
        <end position="487"/>
    </location>
</feature>
<feature type="region of interest" description="Disordered" evidence="1">
    <location>
        <begin position="195"/>
        <end position="217"/>
    </location>
</feature>
<evidence type="ECO:0000256" key="1">
    <source>
        <dbReference type="SAM" id="MobiDB-lite"/>
    </source>
</evidence>
<feature type="region of interest" description="Disordered" evidence="1">
    <location>
        <begin position="162"/>
        <end position="183"/>
    </location>
</feature>
<organism evidence="2 3">
    <name type="scientific">Cercospora kikuchii</name>
    <dbReference type="NCBI Taxonomy" id="84275"/>
    <lineage>
        <taxon>Eukaryota</taxon>
        <taxon>Fungi</taxon>
        <taxon>Dikarya</taxon>
        <taxon>Ascomycota</taxon>
        <taxon>Pezizomycotina</taxon>
        <taxon>Dothideomycetes</taxon>
        <taxon>Dothideomycetidae</taxon>
        <taxon>Mycosphaerellales</taxon>
        <taxon>Mycosphaerellaceae</taxon>
        <taxon>Cercospora</taxon>
    </lineage>
</organism>
<feature type="region of interest" description="Disordered" evidence="1">
    <location>
        <begin position="1"/>
        <end position="130"/>
    </location>
</feature>
<dbReference type="OrthoDB" id="3644869at2759"/>
<protein>
    <submittedName>
        <fullName evidence="2">Uncharacterized protein</fullName>
    </submittedName>
</protein>
<feature type="compositionally biased region" description="Basic and acidic residues" evidence="1">
    <location>
        <begin position="208"/>
        <end position="217"/>
    </location>
</feature>
<reference evidence="2 3" key="1">
    <citation type="submission" date="2021-01" db="EMBL/GenBank/DDBJ databases">
        <title>Cercospora kikuchii MAFF 305040 whole genome shotgun sequence.</title>
        <authorList>
            <person name="Kashiwa T."/>
            <person name="Suzuki T."/>
        </authorList>
    </citation>
    <scope>NUCLEOTIDE SEQUENCE [LARGE SCALE GENOMIC DNA]</scope>
    <source>
        <strain evidence="2 3">MAFF 305040</strain>
    </source>
</reference>
<feature type="compositionally biased region" description="Basic and acidic residues" evidence="1">
    <location>
        <begin position="1"/>
        <end position="14"/>
    </location>
</feature>
<name>A0A9P3FE87_9PEZI</name>
<feature type="region of interest" description="Disordered" evidence="1">
    <location>
        <begin position="446"/>
        <end position="511"/>
    </location>
</feature>
<feature type="compositionally biased region" description="Polar residues" evidence="1">
    <location>
        <begin position="117"/>
        <end position="130"/>
    </location>
</feature>
<sequence length="533" mass="57712">MPRDRERLFNEARKSRCSGSSDSRRSSTTVDENGCIITRGFVIPSRSSSQSSLARSTTSSFEIPSTPLSPMEPPTSGFARPKPIESALRTSTSATSLSRAVHGITLSSRPEPERRQTWQSMGSSSASNSRWNDDELLATTCSSQSGQNFQVPQGPPVVAPVRTKAKRSRPPPLKPTTHFRRVRSEQCNLQQLVTRESGKNRSKSTHVALDRRDKKAHNEPAVKIVAPEQAGDAIASDSEDDEIASDGLLRSMTIRRNRLDYATRRAMTDEKNAALMQQVQLAPTPANLYSAMDTPIADASDAGADLIKVSQKLELVSASLADNAIASDSEDDDYTCKGDPKMTAALRQAALHRERNVAIHVSHDGLHDEPTLELQRRSMSDAAVTVRVAEPGSNSPHKRNFSTGSATVRLLPPSASVSNFSDVDDLETPIEVKTYDTSSALAMRSLRPSRTRPKPAKGVLKKSGSPPSTGASTTECSPTKKVQTRIRSGSGEVVGGMVRPKSPPRMTADGVFRPGQVTAAQMRRLTEAADIFE</sequence>
<comment type="caution">
    <text evidence="2">The sequence shown here is derived from an EMBL/GenBank/DDBJ whole genome shotgun (WGS) entry which is preliminary data.</text>
</comment>
<dbReference type="GeneID" id="68289585"/>
<evidence type="ECO:0000313" key="2">
    <source>
        <dbReference type="EMBL" id="GIZ40682.1"/>
    </source>
</evidence>
<evidence type="ECO:0000313" key="3">
    <source>
        <dbReference type="Proteomes" id="UP000825890"/>
    </source>
</evidence>
<keyword evidence="3" id="KW-1185">Reference proteome</keyword>